<evidence type="ECO:0000313" key="5">
    <source>
        <dbReference type="Proteomes" id="UP001055336"/>
    </source>
</evidence>
<keyword evidence="2" id="KW-0812">Transmembrane</keyword>
<dbReference type="InterPro" id="IPR025403">
    <property type="entry name" value="TgpA-like_C"/>
</dbReference>
<protein>
    <submittedName>
        <fullName evidence="4">DUF4129 domain-containing protein</fullName>
    </submittedName>
</protein>
<keyword evidence="2" id="KW-1133">Transmembrane helix</keyword>
<evidence type="ECO:0000256" key="1">
    <source>
        <dbReference type="SAM" id="MobiDB-lite"/>
    </source>
</evidence>
<feature type="transmembrane region" description="Helical" evidence="2">
    <location>
        <begin position="156"/>
        <end position="176"/>
    </location>
</feature>
<keyword evidence="2" id="KW-0472">Membrane</keyword>
<reference evidence="4" key="1">
    <citation type="submission" date="2022-08" db="EMBL/GenBank/DDBJ databases">
        <title>Whole genome sequencing of non-tuberculosis mycobacteria type-strains.</title>
        <authorList>
            <person name="Igarashi Y."/>
            <person name="Osugi A."/>
            <person name="Mitarai S."/>
        </authorList>
    </citation>
    <scope>NUCLEOTIDE SEQUENCE</scope>
    <source>
        <strain evidence="4">DSM 45127</strain>
    </source>
</reference>
<dbReference type="RefSeq" id="WP_240264106.1">
    <property type="nucleotide sequence ID" value="NZ_CP092488.2"/>
</dbReference>
<dbReference type="Proteomes" id="UP001055336">
    <property type="component" value="Chromosome"/>
</dbReference>
<dbReference type="Pfam" id="PF13559">
    <property type="entry name" value="DUF4129"/>
    <property type="match status" value="1"/>
</dbReference>
<dbReference type="EMBL" id="CP092488">
    <property type="protein sequence ID" value="UMB72397.1"/>
    <property type="molecule type" value="Genomic_DNA"/>
</dbReference>
<name>A0ABY3VXQ5_9MYCO</name>
<feature type="region of interest" description="Disordered" evidence="1">
    <location>
        <begin position="124"/>
        <end position="153"/>
    </location>
</feature>
<organism evidence="4 5">
    <name type="scientific">Mycobacterium paraterrae</name>
    <dbReference type="NCBI Taxonomy" id="577492"/>
    <lineage>
        <taxon>Bacteria</taxon>
        <taxon>Bacillati</taxon>
        <taxon>Actinomycetota</taxon>
        <taxon>Actinomycetes</taxon>
        <taxon>Mycobacteriales</taxon>
        <taxon>Mycobacteriaceae</taxon>
        <taxon>Mycobacterium</taxon>
    </lineage>
</organism>
<feature type="transmembrane region" description="Helical" evidence="2">
    <location>
        <begin position="7"/>
        <end position="28"/>
    </location>
</feature>
<evidence type="ECO:0000259" key="3">
    <source>
        <dbReference type="Pfam" id="PF13559"/>
    </source>
</evidence>
<proteinExistence type="predicted"/>
<feature type="transmembrane region" description="Helical" evidence="2">
    <location>
        <begin position="94"/>
        <end position="119"/>
    </location>
</feature>
<feature type="transmembrane region" description="Helical" evidence="2">
    <location>
        <begin position="48"/>
        <end position="67"/>
    </location>
</feature>
<gene>
    <name evidence="4" type="ORF">MKK62_17710</name>
</gene>
<sequence length="311" mass="33230">MPIFDKATARVVAVIVLLIVIATALRGYLPGVERSDRQQPPHSGGSVVYVAALLSISLVIVAASVIARLRDPRQVASSARPLPRRMSGGSGRPAWQVLLIGAAVLALWLVLLLVLSRFIDPHVDQPQTPPQSSTSAPPSNTPQRPDTRDGEPDRDVLHYLIVGTVALLVVSVAGAATTRRRRVAPPVTGIAPSSSEPASVPAATSLVRAAESGLAEIEDPSHEPRQAIIACYAAMERGFRRIPGAVPQDFDTPTEVLARAVEHHALHIDNAAELVSLFEEARFSPHVMTETHRGRAIDVLQLVLAELRSSV</sequence>
<keyword evidence="5" id="KW-1185">Reference proteome</keyword>
<evidence type="ECO:0000256" key="2">
    <source>
        <dbReference type="SAM" id="Phobius"/>
    </source>
</evidence>
<feature type="compositionally biased region" description="Low complexity" evidence="1">
    <location>
        <begin position="130"/>
        <end position="143"/>
    </location>
</feature>
<evidence type="ECO:0000313" key="4">
    <source>
        <dbReference type="EMBL" id="UMB72397.1"/>
    </source>
</evidence>
<feature type="domain" description="Protein-glutamine gamma-glutamyltransferase-like C-terminal" evidence="3">
    <location>
        <begin position="231"/>
        <end position="299"/>
    </location>
</feature>
<accession>A0ABY3VXQ5</accession>